<reference evidence="2" key="1">
    <citation type="submission" date="2013-03" db="EMBL/GenBank/DDBJ databases">
        <title>The Genome Sequence of Anopheles dirus WRAIR2.</title>
        <authorList>
            <consortium name="The Broad Institute Genomics Platform"/>
            <person name="Neafsey D.E."/>
            <person name="Walton C."/>
            <person name="Walker B."/>
            <person name="Young S.K."/>
            <person name="Zeng Q."/>
            <person name="Gargeya S."/>
            <person name="Fitzgerald M."/>
            <person name="Haas B."/>
            <person name="Abouelleil A."/>
            <person name="Allen A.W."/>
            <person name="Alvarado L."/>
            <person name="Arachchi H.M."/>
            <person name="Berlin A.M."/>
            <person name="Chapman S.B."/>
            <person name="Gainer-Dewar J."/>
            <person name="Goldberg J."/>
            <person name="Griggs A."/>
            <person name="Gujja S."/>
            <person name="Hansen M."/>
            <person name="Howarth C."/>
            <person name="Imamovic A."/>
            <person name="Ireland A."/>
            <person name="Larimer J."/>
            <person name="McCowan C."/>
            <person name="Murphy C."/>
            <person name="Pearson M."/>
            <person name="Poon T.W."/>
            <person name="Priest M."/>
            <person name="Roberts A."/>
            <person name="Saif S."/>
            <person name="Shea T."/>
            <person name="Sisk P."/>
            <person name="Sykes S."/>
            <person name="Wortman J."/>
            <person name="Nusbaum C."/>
            <person name="Birren B."/>
        </authorList>
    </citation>
    <scope>NUCLEOTIDE SEQUENCE [LARGE SCALE GENOMIC DNA]</scope>
    <source>
        <strain evidence="2">WRAIR2</strain>
    </source>
</reference>
<accession>A0A182NYW7</accession>
<evidence type="ECO:0000313" key="1">
    <source>
        <dbReference type="EnsemblMetazoa" id="ADIR015006-PA"/>
    </source>
</evidence>
<evidence type="ECO:0000313" key="2">
    <source>
        <dbReference type="Proteomes" id="UP000075884"/>
    </source>
</evidence>
<reference evidence="1" key="2">
    <citation type="submission" date="2020-05" db="UniProtKB">
        <authorList>
            <consortium name="EnsemblMetazoa"/>
        </authorList>
    </citation>
    <scope>IDENTIFICATION</scope>
    <source>
        <strain evidence="1">WRAIR2</strain>
    </source>
</reference>
<organism evidence="1 2">
    <name type="scientific">Anopheles dirus</name>
    <dbReference type="NCBI Taxonomy" id="7168"/>
    <lineage>
        <taxon>Eukaryota</taxon>
        <taxon>Metazoa</taxon>
        <taxon>Ecdysozoa</taxon>
        <taxon>Arthropoda</taxon>
        <taxon>Hexapoda</taxon>
        <taxon>Insecta</taxon>
        <taxon>Pterygota</taxon>
        <taxon>Neoptera</taxon>
        <taxon>Endopterygota</taxon>
        <taxon>Diptera</taxon>
        <taxon>Nematocera</taxon>
        <taxon>Culicoidea</taxon>
        <taxon>Culicidae</taxon>
        <taxon>Anophelinae</taxon>
        <taxon>Anopheles</taxon>
    </lineage>
</organism>
<dbReference type="Proteomes" id="UP000075884">
    <property type="component" value="Unassembled WGS sequence"/>
</dbReference>
<dbReference type="VEuPathDB" id="VectorBase:ADIR015006"/>
<name>A0A182NYW7_9DIPT</name>
<proteinExistence type="predicted"/>
<dbReference type="EnsemblMetazoa" id="ADIR015006-RA">
    <property type="protein sequence ID" value="ADIR015006-PA"/>
    <property type="gene ID" value="ADIR015006"/>
</dbReference>
<keyword evidence="2" id="KW-1185">Reference proteome</keyword>
<sequence length="19" mass="2142">MNATIFYTSQEPSSLSPRI</sequence>
<protein>
    <submittedName>
        <fullName evidence="1">Uncharacterized protein</fullName>
    </submittedName>
</protein>
<dbReference type="AlphaFoldDB" id="A0A182NYW7"/>